<dbReference type="AlphaFoldDB" id="A0A2M9X8L7"/>
<dbReference type="PANTHER" id="PTHR43044">
    <property type="match status" value="1"/>
</dbReference>
<evidence type="ECO:0000313" key="3">
    <source>
        <dbReference type="Proteomes" id="UP000232196"/>
    </source>
</evidence>
<reference evidence="2 3" key="1">
    <citation type="submission" date="2017-07" db="EMBL/GenBank/DDBJ databases">
        <title>Leptospira spp. isolated from tropical soils.</title>
        <authorList>
            <person name="Thibeaux R."/>
            <person name="Iraola G."/>
            <person name="Ferres I."/>
            <person name="Bierque E."/>
            <person name="Girault D."/>
            <person name="Soupe-Gilbert M.-E."/>
            <person name="Picardeau M."/>
            <person name="Goarant C."/>
        </authorList>
    </citation>
    <scope>NUCLEOTIDE SEQUENCE [LARGE SCALE GENOMIC DNA]</scope>
    <source>
        <strain evidence="2 3">MCA1-C-A1</strain>
    </source>
</reference>
<evidence type="ECO:0000256" key="1">
    <source>
        <dbReference type="SAM" id="Phobius"/>
    </source>
</evidence>
<gene>
    <name evidence="2" type="ORF">CH357_17920</name>
</gene>
<evidence type="ECO:0008006" key="4">
    <source>
        <dbReference type="Google" id="ProtNLM"/>
    </source>
</evidence>
<dbReference type="PANTHER" id="PTHR43044:SF1">
    <property type="entry name" value="QUINOL:CYTOCHROME C OXIDOREDUCTASE QUINONE-BINDING SUBUNIT 2"/>
    <property type="match status" value="1"/>
</dbReference>
<dbReference type="Proteomes" id="UP000232196">
    <property type="component" value="Unassembled WGS sequence"/>
</dbReference>
<feature type="transmembrane region" description="Helical" evidence="1">
    <location>
        <begin position="262"/>
        <end position="283"/>
    </location>
</feature>
<feature type="transmembrane region" description="Helical" evidence="1">
    <location>
        <begin position="303"/>
        <end position="321"/>
    </location>
</feature>
<sequence>MEVKVEQNLINFKLDSKTRNALVGMILVGLASIGLAAFGLGHPELRHEGGHSNPAWSAYLVGVFFILGITLAGIFFTSLAHITGAHWPVTLRRISETYGLFVPVAAVLLLILLLGAHDLYEWTHAEAVEADKLLKHKKPLLNIGFFSVMIVVLGAAWSTFGYLFYKKSVTQDSDKDVKHTQFSAKLAGGYIIFFALSFSLVSIMLVMSLTPHWFSTMFGVYCFAGAYQAGLSSFVIMAYYLKKRGFLGNLVNENHIHDLGKFILGFTVFWAYVGFSQFMLIWYAAIPEETFFYEQRLTGGWEYLTLALPAIKFAVPFLLLLNRPNKRDIDFLMKVSLWVIFTQATEIFWLVYPANFVDFSFGGYLVSLGSVVGVIGLFGLVVLKRLEKAPLIPVGDPRLEESLHHHQ</sequence>
<feature type="transmembrane region" description="Helical" evidence="1">
    <location>
        <begin position="21"/>
        <end position="41"/>
    </location>
</feature>
<dbReference type="EMBL" id="NPDN01000011">
    <property type="protein sequence ID" value="PJZ24005.1"/>
    <property type="molecule type" value="Genomic_DNA"/>
</dbReference>
<dbReference type="RefSeq" id="WP_100708140.1">
    <property type="nucleotide sequence ID" value="NZ_NPDL01000012.1"/>
</dbReference>
<evidence type="ECO:0000313" key="2">
    <source>
        <dbReference type="EMBL" id="PJZ24005.1"/>
    </source>
</evidence>
<feature type="transmembrane region" description="Helical" evidence="1">
    <location>
        <begin position="333"/>
        <end position="352"/>
    </location>
</feature>
<protein>
    <recommendedName>
        <fullName evidence="4">Quinol:cytochrome C oxidoreductase</fullName>
    </recommendedName>
</protein>
<feature type="transmembrane region" description="Helical" evidence="1">
    <location>
        <begin position="56"/>
        <end position="77"/>
    </location>
</feature>
<feature type="transmembrane region" description="Helical" evidence="1">
    <location>
        <begin position="98"/>
        <end position="120"/>
    </location>
</feature>
<keyword evidence="1" id="KW-0472">Membrane</keyword>
<keyword evidence="3" id="KW-1185">Reference proteome</keyword>
<keyword evidence="1" id="KW-1133">Transmembrane helix</keyword>
<comment type="caution">
    <text evidence="2">The sequence shown here is derived from an EMBL/GenBank/DDBJ whole genome shotgun (WGS) entry which is preliminary data.</text>
</comment>
<feature type="transmembrane region" description="Helical" evidence="1">
    <location>
        <begin position="186"/>
        <end position="206"/>
    </location>
</feature>
<organism evidence="2 3">
    <name type="scientific">Leptospira hartskeerlii</name>
    <dbReference type="NCBI Taxonomy" id="2023177"/>
    <lineage>
        <taxon>Bacteria</taxon>
        <taxon>Pseudomonadati</taxon>
        <taxon>Spirochaetota</taxon>
        <taxon>Spirochaetia</taxon>
        <taxon>Leptospirales</taxon>
        <taxon>Leptospiraceae</taxon>
        <taxon>Leptospira</taxon>
    </lineage>
</organism>
<feature type="transmembrane region" description="Helical" evidence="1">
    <location>
        <begin position="140"/>
        <end position="165"/>
    </location>
</feature>
<keyword evidence="1" id="KW-0812">Transmembrane</keyword>
<proteinExistence type="predicted"/>
<dbReference type="OrthoDB" id="140980at2"/>
<feature type="transmembrane region" description="Helical" evidence="1">
    <location>
        <begin position="218"/>
        <end position="241"/>
    </location>
</feature>
<accession>A0A2M9X8L7</accession>
<name>A0A2M9X8L7_9LEPT</name>
<feature type="transmembrane region" description="Helical" evidence="1">
    <location>
        <begin position="364"/>
        <end position="383"/>
    </location>
</feature>